<evidence type="ECO:0000259" key="1">
    <source>
        <dbReference type="PROSITE" id="PS50181"/>
    </source>
</evidence>
<dbReference type="SUPFAM" id="SSF81383">
    <property type="entry name" value="F-box domain"/>
    <property type="match status" value="1"/>
</dbReference>
<dbReference type="OMA" id="ECGSLKH"/>
<dbReference type="InterPro" id="IPR036047">
    <property type="entry name" value="F-box-like_dom_sf"/>
</dbReference>
<sequence>MPPFKQSLPAEVWLNIFDQFSCKQLAQCSLVCRFWKPLAEKVMYKEIDLSCKNGFQLAELSKHLSMRPDLGRLVQKIKLYASSTTELTLYEILKFTPNLRIIAGTWNELLGELLSKPECLSFKLEQLPRTDSFSKLYLDLLLRFKETLRSLSFADLSNCNDCIVVGASLDQFKNLTQLVIDDVFNFRNLRYLDHLLGKCNQIQDLQLFVQQHSDYVHTDKDELQQWLLDNVQKIETIKHLKIHFEDDSLDDEEKYPHEFGPDWMEYLAYKCPNVTKLEVNSDEYNRQHIILPEYAHMETFALKNWRFYDINVLKRFIDMLATQSVNVKCKVNYEIHYGDSYICLMSAIKEKQTDNTTFSIQLPCDNCIKANTISVLSLFSTRIIENFDMNLSKSDYLEPIWASMACNLNIDFFRITTDDFLPECPQQPIFAMLRRLEFVETKFASNFMTQLNKYAPSLTHLRLSNCTFEDKLLLPSMQLSELALHRKKSSVDFSEYESKGSLLFRVSTTKCPEQICLALPFKPLQRITKEEVALFQGHTIWIECGSLKHLSVDLVEFKFEIEFDDDTNLIKSVDSEIEDSYYTQMDHKLKLLEKDYTIIENKLKLAEDKYSRSKKYLTTSQIKAIEDTQ</sequence>
<dbReference type="InterPro" id="IPR032675">
    <property type="entry name" value="LRR_dom_sf"/>
</dbReference>
<proteinExistence type="predicted"/>
<dbReference type="EMBL" id="KE123956">
    <property type="protein sequence ID" value="EPB88115.1"/>
    <property type="molecule type" value="Genomic_DNA"/>
</dbReference>
<dbReference type="Pfam" id="PF12937">
    <property type="entry name" value="F-box-like"/>
    <property type="match status" value="1"/>
</dbReference>
<evidence type="ECO:0000313" key="2">
    <source>
        <dbReference type="EMBL" id="EPB88115.1"/>
    </source>
</evidence>
<dbReference type="SMART" id="SM00256">
    <property type="entry name" value="FBOX"/>
    <property type="match status" value="1"/>
</dbReference>
<accession>S2K7A2</accession>
<dbReference type="OrthoDB" id="2757906at2759"/>
<dbReference type="VEuPathDB" id="FungiDB:HMPREF1544_05059"/>
<dbReference type="InParanoid" id="S2K7A2"/>
<name>S2K7A2_MUCC1</name>
<keyword evidence="3" id="KW-1185">Reference proteome</keyword>
<organism evidence="2 3">
    <name type="scientific">Mucor circinelloides f. circinelloides (strain 1006PhL)</name>
    <name type="common">Mucormycosis agent</name>
    <name type="synonym">Calyptromyces circinelloides</name>
    <dbReference type="NCBI Taxonomy" id="1220926"/>
    <lineage>
        <taxon>Eukaryota</taxon>
        <taxon>Fungi</taxon>
        <taxon>Fungi incertae sedis</taxon>
        <taxon>Mucoromycota</taxon>
        <taxon>Mucoromycotina</taxon>
        <taxon>Mucoromycetes</taxon>
        <taxon>Mucorales</taxon>
        <taxon>Mucorineae</taxon>
        <taxon>Mucoraceae</taxon>
        <taxon>Mucor</taxon>
    </lineage>
</organism>
<reference evidence="3" key="1">
    <citation type="submission" date="2013-05" db="EMBL/GenBank/DDBJ databases">
        <title>The Genome sequence of Mucor circinelloides f. circinelloides 1006PhL.</title>
        <authorList>
            <consortium name="The Broad Institute Genomics Platform"/>
            <person name="Cuomo C."/>
            <person name="Earl A."/>
            <person name="Findley K."/>
            <person name="Lee S.C."/>
            <person name="Walker B."/>
            <person name="Young S."/>
            <person name="Zeng Q."/>
            <person name="Gargeya S."/>
            <person name="Fitzgerald M."/>
            <person name="Haas B."/>
            <person name="Abouelleil A."/>
            <person name="Allen A.W."/>
            <person name="Alvarado L."/>
            <person name="Arachchi H.M."/>
            <person name="Berlin A.M."/>
            <person name="Chapman S.B."/>
            <person name="Gainer-Dewar J."/>
            <person name="Goldberg J."/>
            <person name="Griggs A."/>
            <person name="Gujja S."/>
            <person name="Hansen M."/>
            <person name="Howarth C."/>
            <person name="Imamovic A."/>
            <person name="Ireland A."/>
            <person name="Larimer J."/>
            <person name="McCowan C."/>
            <person name="Murphy C."/>
            <person name="Pearson M."/>
            <person name="Poon T.W."/>
            <person name="Priest M."/>
            <person name="Roberts A."/>
            <person name="Saif S."/>
            <person name="Shea T."/>
            <person name="Sisk P."/>
            <person name="Sykes S."/>
            <person name="Wortman J."/>
            <person name="Nusbaum C."/>
            <person name="Birren B."/>
        </authorList>
    </citation>
    <scope>NUCLEOTIDE SEQUENCE [LARGE SCALE GENOMIC DNA]</scope>
    <source>
        <strain evidence="3">1006PhL</strain>
    </source>
</reference>
<dbReference type="InterPro" id="IPR001810">
    <property type="entry name" value="F-box_dom"/>
</dbReference>
<evidence type="ECO:0000313" key="3">
    <source>
        <dbReference type="Proteomes" id="UP000014254"/>
    </source>
</evidence>
<dbReference type="Gene3D" id="3.80.10.10">
    <property type="entry name" value="Ribonuclease Inhibitor"/>
    <property type="match status" value="1"/>
</dbReference>
<dbReference type="PROSITE" id="PS50181">
    <property type="entry name" value="FBOX"/>
    <property type="match status" value="1"/>
</dbReference>
<feature type="domain" description="F-box" evidence="1">
    <location>
        <begin position="2"/>
        <end position="47"/>
    </location>
</feature>
<gene>
    <name evidence="2" type="ORF">HMPREF1544_05059</name>
</gene>
<protein>
    <recommendedName>
        <fullName evidence="1">F-box domain-containing protein</fullName>
    </recommendedName>
</protein>
<dbReference type="AlphaFoldDB" id="S2K7A2"/>
<dbReference type="Proteomes" id="UP000014254">
    <property type="component" value="Unassembled WGS sequence"/>
</dbReference>